<dbReference type="Gene3D" id="3.40.50.300">
    <property type="entry name" value="P-loop containing nucleotide triphosphate hydrolases"/>
    <property type="match status" value="1"/>
</dbReference>
<dbReference type="GO" id="GO:0045003">
    <property type="term" value="P:double-strand break repair via synthesis-dependent strand annealing"/>
    <property type="evidence" value="ECO:0007669"/>
    <property type="project" value="TreeGrafter"/>
</dbReference>
<comment type="caution">
    <text evidence="3">The sequence shown here is derived from an EMBL/GenBank/DDBJ whole genome shotgun (WGS) entry which is preliminary data.</text>
</comment>
<feature type="domain" description="Hom-end-associated Hint" evidence="2">
    <location>
        <begin position="132"/>
        <end position="201"/>
    </location>
</feature>
<dbReference type="InterPro" id="IPR007868">
    <property type="entry name" value="Hom_end_hint"/>
</dbReference>
<keyword evidence="4" id="KW-1185">Reference proteome</keyword>
<protein>
    <submittedName>
        <fullName evidence="3">DNA repair protein XRCC3</fullName>
    </submittedName>
</protein>
<dbReference type="GO" id="GO:0090656">
    <property type="term" value="P:t-circle formation"/>
    <property type="evidence" value="ECO:0007669"/>
    <property type="project" value="TreeGrafter"/>
</dbReference>
<organism evidence="3 4">
    <name type="scientific">Carpediemonas membranifera</name>
    <dbReference type="NCBI Taxonomy" id="201153"/>
    <lineage>
        <taxon>Eukaryota</taxon>
        <taxon>Metamonada</taxon>
        <taxon>Carpediemonas-like organisms</taxon>
        <taxon>Carpediemonas</taxon>
    </lineage>
</organism>
<dbReference type="GO" id="GO:0071140">
    <property type="term" value="P:resolution of mitotic recombination intermediates"/>
    <property type="evidence" value="ECO:0007669"/>
    <property type="project" value="TreeGrafter"/>
</dbReference>
<dbReference type="Proteomes" id="UP000717585">
    <property type="component" value="Unassembled WGS sequence"/>
</dbReference>
<dbReference type="PANTHER" id="PTHR46487">
    <property type="entry name" value="DNA REPAIR PROTEIN XRCC3"/>
    <property type="match status" value="1"/>
</dbReference>
<reference evidence="3" key="1">
    <citation type="submission" date="2021-05" db="EMBL/GenBank/DDBJ databases">
        <title>A free-living protist that lacks canonical eukaryotic 1 DNA replication and segregation systems.</title>
        <authorList>
            <person name="Salas-Leiva D.E."/>
            <person name="Tromer E.C."/>
            <person name="Curtis B.A."/>
            <person name="Jerlstrom-Hultqvist J."/>
            <person name="Kolisko M."/>
            <person name="Yi Z."/>
            <person name="Salas-Leiva J.S."/>
            <person name="Gallot-Lavallee L."/>
            <person name="Kops G.J.P.L."/>
            <person name="Archibald J.M."/>
            <person name="Simpson A.G.B."/>
            <person name="Roger A.J."/>
        </authorList>
    </citation>
    <scope>NUCLEOTIDE SEQUENCE</scope>
    <source>
        <strain evidence="3">BICM</strain>
    </source>
</reference>
<dbReference type="Pfam" id="PF05203">
    <property type="entry name" value="Hom_end_hint"/>
    <property type="match status" value="1"/>
</dbReference>
<evidence type="ECO:0000313" key="4">
    <source>
        <dbReference type="Proteomes" id="UP000717585"/>
    </source>
</evidence>
<dbReference type="InterPro" id="IPR036844">
    <property type="entry name" value="Hint_dom_sf"/>
</dbReference>
<evidence type="ECO:0000313" key="3">
    <source>
        <dbReference type="EMBL" id="KAG9393385.1"/>
    </source>
</evidence>
<dbReference type="Gene3D" id="2.170.16.10">
    <property type="entry name" value="Hedgehog/Intein (Hint) domain"/>
    <property type="match status" value="1"/>
</dbReference>
<dbReference type="GO" id="GO:0000722">
    <property type="term" value="P:telomere maintenance via recombination"/>
    <property type="evidence" value="ECO:0007669"/>
    <property type="project" value="TreeGrafter"/>
</dbReference>
<dbReference type="OrthoDB" id="1861185at2759"/>
<dbReference type="SUPFAM" id="SSF52540">
    <property type="entry name" value="P-loop containing nucleoside triphosphate hydrolases"/>
    <property type="match status" value="1"/>
</dbReference>
<dbReference type="GO" id="GO:0033065">
    <property type="term" value="C:Rad51C-XRCC3 complex"/>
    <property type="evidence" value="ECO:0007669"/>
    <property type="project" value="TreeGrafter"/>
</dbReference>
<gene>
    <name evidence="3" type="ORF">J8273_3521</name>
</gene>
<dbReference type="SUPFAM" id="SSF51294">
    <property type="entry name" value="Hedgehog/intein (Hint) domain"/>
    <property type="match status" value="1"/>
</dbReference>
<dbReference type="EMBL" id="JAHDYR010000025">
    <property type="protein sequence ID" value="KAG9393385.1"/>
    <property type="molecule type" value="Genomic_DNA"/>
</dbReference>
<dbReference type="GO" id="GO:0030908">
    <property type="term" value="P:protein splicing"/>
    <property type="evidence" value="ECO:0007669"/>
    <property type="project" value="InterPro"/>
</dbReference>
<dbReference type="PANTHER" id="PTHR46487:SF1">
    <property type="entry name" value="DNA REPAIR PROTEIN XRCC3"/>
    <property type="match status" value="1"/>
</dbReference>
<dbReference type="InterPro" id="IPR027417">
    <property type="entry name" value="P-loop_NTPase"/>
</dbReference>
<dbReference type="AlphaFoldDB" id="A0A8J6E9I3"/>
<dbReference type="GO" id="GO:0000400">
    <property type="term" value="F:four-way junction DNA binding"/>
    <property type="evidence" value="ECO:0007669"/>
    <property type="project" value="TreeGrafter"/>
</dbReference>
<name>A0A8J6E9I3_9EUKA</name>
<accession>A0A8J6E9I3</accession>
<evidence type="ECO:0000256" key="1">
    <source>
        <dbReference type="SAM" id="MobiDB-lite"/>
    </source>
</evidence>
<feature type="region of interest" description="Disordered" evidence="1">
    <location>
        <begin position="474"/>
        <end position="494"/>
    </location>
</feature>
<evidence type="ECO:0000259" key="2">
    <source>
        <dbReference type="Pfam" id="PF05203"/>
    </source>
</evidence>
<sequence>MQNAADETIPRVVLPRTSLKSIIRSISIPAHLQTALESNGFEDVESILCASTDKLRYSLKCTRTEADTLKTEVSRGLLMTHESFVRDSTALTALGSQPAVINLGDSKIDSLIGGLTCGTITELCGEAGTGKCLARGTPVLMADGMFKLVEAIVPGDRLMGYDGHVERVLSAGTGREAMLRVSGEEGVGFTCNMSHILTISVHGLSPRVEYCSSADWAMTVVRLGKNSSGEVTSATVETTHYSAEQEASAAAVDASLSPAILTDGALLDIPARVLLDGSRVDPRVREAACMVHSGLIWAFEGDWGREAPAMFADAPARQKYLETVLKSHATVAESSFVLNAADHDTLLNIHTIAFIARSLGLKAVCDDGGTLCRIYGPDSSLPDLQKLSYPTQSQDMIRTKIISLEILPEDDYFGFTMTGATKRFIVTESMLVTHNTQFCIRAVSAATAQGYGALILNTEGGLWPIERVRHVSTRQPTYHERMTGQAPSTRPDETDPLDSVLMRNIANAEALAATVLDILPTVLQKHNIRLLVIDSLAAVIPSSGDPATRAQCLAGIGAALKQAAHVFHVAVVVTNHARDYFADEAITPAIIMGLPDYYGQLAAAKDKRDSGYRLVTPALGPVWSHMVNARLMLTRTPTGAGLNRELHVIHSDRVPVGSVAVTVDESGFKSKVEERAVAPGASSQWIY</sequence>
<dbReference type="GO" id="GO:0005657">
    <property type="term" value="C:replication fork"/>
    <property type="evidence" value="ECO:0007669"/>
    <property type="project" value="TreeGrafter"/>
</dbReference>
<proteinExistence type="predicted"/>